<reference evidence="2 3" key="1">
    <citation type="submission" date="2021-05" db="EMBL/GenBank/DDBJ databases">
        <title>Croceibacterium sp. LX-88 genome sequence.</title>
        <authorList>
            <person name="Luo X."/>
        </authorList>
    </citation>
    <scope>NUCLEOTIDE SEQUENCE [LARGE SCALE GENOMIC DNA]</scope>
    <source>
        <strain evidence="2 3">LX-88</strain>
    </source>
</reference>
<dbReference type="InterPro" id="IPR001206">
    <property type="entry name" value="Diacylglycerol_kinase_cat_dom"/>
</dbReference>
<keyword evidence="2" id="KW-0418">Kinase</keyword>
<dbReference type="Gene3D" id="3.40.50.10330">
    <property type="entry name" value="Probable inorganic polyphosphate/atp-NAD kinase, domain 1"/>
    <property type="match status" value="1"/>
</dbReference>
<evidence type="ECO:0000313" key="2">
    <source>
        <dbReference type="EMBL" id="MBT2135294.1"/>
    </source>
</evidence>
<proteinExistence type="predicted"/>
<keyword evidence="2" id="KW-0808">Transferase</keyword>
<name>A0ABS5WA63_9SPHN</name>
<accession>A0ABS5WA63</accession>
<feature type="domain" description="DAGKc" evidence="1">
    <location>
        <begin position="9"/>
        <end position="119"/>
    </location>
</feature>
<dbReference type="InterPro" id="IPR016064">
    <property type="entry name" value="NAD/diacylglycerol_kinase_sf"/>
</dbReference>
<dbReference type="InterPro" id="IPR017438">
    <property type="entry name" value="ATP-NAD_kinase_N"/>
</dbReference>
<dbReference type="SUPFAM" id="SSF111331">
    <property type="entry name" value="NAD kinase/diacylglycerol kinase-like"/>
    <property type="match status" value="1"/>
</dbReference>
<dbReference type="GO" id="GO:0016301">
    <property type="term" value="F:kinase activity"/>
    <property type="evidence" value="ECO:0007669"/>
    <property type="project" value="UniProtKB-KW"/>
</dbReference>
<protein>
    <submittedName>
        <fullName evidence="2">Diacylglycerol kinase</fullName>
    </submittedName>
</protein>
<organism evidence="2 3">
    <name type="scientific">Croceibacterium selenioxidans</name>
    <dbReference type="NCBI Taxonomy" id="2838833"/>
    <lineage>
        <taxon>Bacteria</taxon>
        <taxon>Pseudomonadati</taxon>
        <taxon>Pseudomonadota</taxon>
        <taxon>Alphaproteobacteria</taxon>
        <taxon>Sphingomonadales</taxon>
        <taxon>Erythrobacteraceae</taxon>
        <taxon>Croceibacterium</taxon>
    </lineage>
</organism>
<evidence type="ECO:0000313" key="3">
    <source>
        <dbReference type="Proteomes" id="UP000811255"/>
    </source>
</evidence>
<comment type="caution">
    <text evidence="2">The sequence shown here is derived from an EMBL/GenBank/DDBJ whole genome shotgun (WGS) entry which is preliminary data.</text>
</comment>
<dbReference type="Pfam" id="PF00781">
    <property type="entry name" value="DAGK_cat"/>
    <property type="match status" value="1"/>
</dbReference>
<dbReference type="EMBL" id="JAHFVK010000002">
    <property type="protein sequence ID" value="MBT2135294.1"/>
    <property type="molecule type" value="Genomic_DNA"/>
</dbReference>
<sequence length="285" mass="29980">MTRNNDIWLVNNASSGSNDDTALAALEECFNEHGLRLCGRSVFPDEELPTPAVLDAAGVGCVAVFAGDGTINSLIARLEGWGGAVLVLAGGTMNLLYQRLHGDRSLEDVVSLVAGGAAQRRRPGVIRSELGDAYAGLLAGPGASWGRVREAMRDANVAELAAGTVEAINETLGGEMIACIEPGLGRREGYPLVMLTPHDSGIEVDGYYAESTGEYLEQTWALLKRNFREGPHDTLGVVRSLRLASTQGNPFGVLVDGEQADAPASVEFKLAACGVDLLATEADAR</sequence>
<gene>
    <name evidence="2" type="ORF">KK137_13230</name>
</gene>
<keyword evidence="3" id="KW-1185">Reference proteome</keyword>
<dbReference type="Proteomes" id="UP000811255">
    <property type="component" value="Unassembled WGS sequence"/>
</dbReference>
<evidence type="ECO:0000259" key="1">
    <source>
        <dbReference type="Pfam" id="PF00781"/>
    </source>
</evidence>